<evidence type="ECO:0000256" key="7">
    <source>
        <dbReference type="ARBA" id="ARBA00022966"/>
    </source>
</evidence>
<keyword evidence="7" id="KW-0882">Thioester bond</keyword>
<proteinExistence type="predicted"/>
<dbReference type="KEGG" id="mgl:MGL_0182"/>
<keyword evidence="13" id="KW-1185">Reference proteome</keyword>
<dbReference type="InterPro" id="IPR050113">
    <property type="entry name" value="Ub_conjugating_enzyme"/>
</dbReference>
<dbReference type="Proteomes" id="UP000008837">
    <property type="component" value="Unassembled WGS sequence"/>
</dbReference>
<dbReference type="Pfam" id="PF00179">
    <property type="entry name" value="UQ_con"/>
    <property type="match status" value="2"/>
</dbReference>
<dbReference type="Gene3D" id="3.10.110.10">
    <property type="entry name" value="Ubiquitin Conjugating Enzyme"/>
    <property type="match status" value="1"/>
</dbReference>
<dbReference type="EMBL" id="AAYY01000001">
    <property type="protein sequence ID" value="EDP45193.1"/>
    <property type="molecule type" value="Genomic_DNA"/>
</dbReference>
<evidence type="ECO:0000256" key="10">
    <source>
        <dbReference type="ARBA" id="ARBA00077195"/>
    </source>
</evidence>
<dbReference type="PANTHER" id="PTHR24067">
    <property type="entry name" value="UBIQUITIN-CONJUGATING ENZYME E2"/>
    <property type="match status" value="1"/>
</dbReference>
<reference evidence="12 13" key="1">
    <citation type="journal article" date="2007" name="Proc. Natl. Acad. Sci. U.S.A.">
        <title>Dandruff-associated Malassezia genomes reveal convergent and divergent virulence traits shared with plant and human fungal pathogens.</title>
        <authorList>
            <person name="Xu J."/>
            <person name="Saunders C.W."/>
            <person name="Hu P."/>
            <person name="Grant R.A."/>
            <person name="Boekhout T."/>
            <person name="Kuramae E.E."/>
            <person name="Kronstad J.W."/>
            <person name="Deangelis Y.M."/>
            <person name="Reeder N.L."/>
            <person name="Johnstone K.R."/>
            <person name="Leland M."/>
            <person name="Fieno A.M."/>
            <person name="Begley W.M."/>
            <person name="Sun Y."/>
            <person name="Lacey M.P."/>
            <person name="Chaudhary T."/>
            <person name="Keough T."/>
            <person name="Chu L."/>
            <person name="Sears R."/>
            <person name="Yuan B."/>
            <person name="Dawson T.L.Jr."/>
        </authorList>
    </citation>
    <scope>NUCLEOTIDE SEQUENCE [LARGE SCALE GENOMIC DNA]</scope>
    <source>
        <strain evidence="13">ATCC MYA-4612 / CBS 7966</strain>
    </source>
</reference>
<accession>A8PS30</accession>
<feature type="domain" description="UBC core" evidence="11">
    <location>
        <begin position="10"/>
        <end position="191"/>
    </location>
</feature>
<dbReference type="SMART" id="SM00212">
    <property type="entry name" value="UBCc"/>
    <property type="match status" value="1"/>
</dbReference>
<dbReference type="EC" id="2.3.2.23" evidence="2"/>
<dbReference type="GO" id="GO:0061631">
    <property type="term" value="F:ubiquitin conjugating enzyme activity"/>
    <property type="evidence" value="ECO:0007669"/>
    <property type="project" value="UniProtKB-EC"/>
</dbReference>
<evidence type="ECO:0000256" key="4">
    <source>
        <dbReference type="ARBA" id="ARBA00022741"/>
    </source>
</evidence>
<keyword evidence="6" id="KW-0067">ATP-binding</keyword>
<protein>
    <recommendedName>
        <fullName evidence="2">E2 ubiquitin-conjugating enzyme</fullName>
        <ecNumber evidence="2">2.3.2.23</ecNumber>
    </recommendedName>
    <alternativeName>
        <fullName evidence="10">E2 ubiquitin-conjugating enzyme 7</fullName>
    </alternativeName>
    <alternativeName>
        <fullName evidence="9">Ubiquitin carrier protein</fullName>
    </alternativeName>
    <alternativeName>
        <fullName evidence="8">Ubiquitin-protein ligase</fullName>
    </alternativeName>
</protein>
<evidence type="ECO:0000256" key="9">
    <source>
        <dbReference type="ARBA" id="ARBA00031729"/>
    </source>
</evidence>
<dbReference type="InterPro" id="IPR000608">
    <property type="entry name" value="UBC"/>
</dbReference>
<evidence type="ECO:0000256" key="5">
    <source>
        <dbReference type="ARBA" id="ARBA00022786"/>
    </source>
</evidence>
<dbReference type="OMA" id="APDGMFT"/>
<evidence type="ECO:0000256" key="8">
    <source>
        <dbReference type="ARBA" id="ARBA00030012"/>
    </source>
</evidence>
<dbReference type="PROSITE" id="PS50127">
    <property type="entry name" value="UBC_2"/>
    <property type="match status" value="1"/>
</dbReference>
<dbReference type="FunFam" id="3.10.110.10:FF:000008">
    <property type="entry name" value="Ubiquitin-conjugating enzyme E2 G2"/>
    <property type="match status" value="1"/>
</dbReference>
<dbReference type="STRING" id="425265.A8PS30"/>
<dbReference type="VEuPathDB" id="FungiDB:MGL_0182"/>
<evidence type="ECO:0000256" key="3">
    <source>
        <dbReference type="ARBA" id="ARBA00022679"/>
    </source>
</evidence>
<keyword evidence="5" id="KW-0833">Ubl conjugation pathway</keyword>
<comment type="catalytic activity">
    <reaction evidence="1">
        <text>S-ubiquitinyl-[E1 ubiquitin-activating enzyme]-L-cysteine + [E2 ubiquitin-conjugating enzyme]-L-cysteine = [E1 ubiquitin-activating enzyme]-L-cysteine + S-ubiquitinyl-[E2 ubiquitin-conjugating enzyme]-L-cysteine.</text>
        <dbReference type="EC" id="2.3.2.23"/>
    </reaction>
</comment>
<keyword evidence="3" id="KW-0808">Transferase</keyword>
<dbReference type="InterPro" id="IPR016135">
    <property type="entry name" value="UBQ-conjugating_enzyme/RWD"/>
</dbReference>
<dbReference type="InParanoid" id="A8PS30"/>
<gene>
    <name evidence="12" type="ORF">MGL_0182</name>
</gene>
<dbReference type="SUPFAM" id="SSF54495">
    <property type="entry name" value="UBC-like"/>
    <property type="match status" value="1"/>
</dbReference>
<evidence type="ECO:0000259" key="11">
    <source>
        <dbReference type="PROSITE" id="PS50127"/>
    </source>
</evidence>
<comment type="caution">
    <text evidence="12">The sequence shown here is derived from an EMBL/GenBank/DDBJ whole genome shotgun (WGS) entry which is preliminary data.</text>
</comment>
<evidence type="ECO:0000313" key="12">
    <source>
        <dbReference type="EMBL" id="EDP45193.1"/>
    </source>
</evidence>
<dbReference type="GeneID" id="5856713"/>
<sequence length="192" mass="21261">MTTSTRNAAAAIRRLTIEYKQLTTDPNTLFPAVGPISEDNYLEWEALLPGPDDTPFEGGVFSARLSFPPTYPLEPPTMRFDPPIFHPNGACVCTIPNFSLSLSPYTSTVYPDGLVCISILHAAGDDPNMYESSAERWSPVQSIEKILLSVLSMLAEPNVESGANIDACKMYRDDRDAYEKTIRRQVQEQLGL</sequence>
<evidence type="ECO:0000256" key="2">
    <source>
        <dbReference type="ARBA" id="ARBA00012486"/>
    </source>
</evidence>
<keyword evidence="4" id="KW-0547">Nucleotide-binding</keyword>
<name>A8PS30_MALGO</name>
<organism evidence="12 13">
    <name type="scientific">Malassezia globosa (strain ATCC MYA-4612 / CBS 7966)</name>
    <name type="common">Dandruff-associated fungus</name>
    <dbReference type="NCBI Taxonomy" id="425265"/>
    <lineage>
        <taxon>Eukaryota</taxon>
        <taxon>Fungi</taxon>
        <taxon>Dikarya</taxon>
        <taxon>Basidiomycota</taxon>
        <taxon>Ustilaginomycotina</taxon>
        <taxon>Malasseziomycetes</taxon>
        <taxon>Malasseziales</taxon>
        <taxon>Malasseziaceae</taxon>
        <taxon>Malassezia</taxon>
    </lineage>
</organism>
<evidence type="ECO:0000313" key="13">
    <source>
        <dbReference type="Proteomes" id="UP000008837"/>
    </source>
</evidence>
<dbReference type="RefSeq" id="XP_001732407.1">
    <property type="nucleotide sequence ID" value="XM_001732355.1"/>
</dbReference>
<dbReference type="GO" id="GO:0005524">
    <property type="term" value="F:ATP binding"/>
    <property type="evidence" value="ECO:0007669"/>
    <property type="project" value="UniProtKB-KW"/>
</dbReference>
<evidence type="ECO:0000256" key="1">
    <source>
        <dbReference type="ARBA" id="ARBA00000485"/>
    </source>
</evidence>
<dbReference type="GO" id="GO:0036503">
    <property type="term" value="P:ERAD pathway"/>
    <property type="evidence" value="ECO:0007669"/>
    <property type="project" value="UniProtKB-ARBA"/>
</dbReference>
<evidence type="ECO:0000256" key="6">
    <source>
        <dbReference type="ARBA" id="ARBA00022840"/>
    </source>
</evidence>
<dbReference type="FunCoup" id="A8PS30">
    <property type="interactions" value="255"/>
</dbReference>
<dbReference type="OrthoDB" id="19692at2759"/>
<dbReference type="AlphaFoldDB" id="A8PS30"/>